<evidence type="ECO:0000259" key="5">
    <source>
        <dbReference type="Pfam" id="PF04542"/>
    </source>
</evidence>
<dbReference type="EMBL" id="AQQR01000004">
    <property type="protein sequence ID" value="OWU73494.1"/>
    <property type="molecule type" value="Genomic_DNA"/>
</dbReference>
<sequence>MDSDDRQELERLLGRIGLGDRQAFSDLFDRAGPKLFALCLRVLKDRSEAQDALQDSFVKVWRNAGRFEVTDHHPMSWLVTIARNTAIDRLRSRKRHEDIEDHAHYLAGSGAGPETAAVAASELARIRACLAELPDDRRDAVRRAYLEGDSYADLAAHFGIPLNTVRTWLRRGLTTLRECMSR</sequence>
<proteinExistence type="inferred from homology"/>
<dbReference type="InterPro" id="IPR014284">
    <property type="entry name" value="RNA_pol_sigma-70_dom"/>
</dbReference>
<feature type="domain" description="RNA polymerase sigma factor 70 region 4 type 2" evidence="6">
    <location>
        <begin position="124"/>
        <end position="176"/>
    </location>
</feature>
<dbReference type="InterPro" id="IPR013324">
    <property type="entry name" value="RNA_pol_sigma_r3/r4-like"/>
</dbReference>
<dbReference type="PANTHER" id="PTHR43133:SF62">
    <property type="entry name" value="RNA POLYMERASE SIGMA FACTOR SIGZ"/>
    <property type="match status" value="1"/>
</dbReference>
<organism evidence="7 8">
    <name type="scientific">Marinibacterium profundimaris</name>
    <dbReference type="NCBI Taxonomy" id="1679460"/>
    <lineage>
        <taxon>Bacteria</taxon>
        <taxon>Pseudomonadati</taxon>
        <taxon>Pseudomonadota</taxon>
        <taxon>Alphaproteobacteria</taxon>
        <taxon>Rhodobacterales</taxon>
        <taxon>Paracoccaceae</taxon>
        <taxon>Marinibacterium</taxon>
    </lineage>
</organism>
<keyword evidence="3" id="KW-0731">Sigma factor</keyword>
<dbReference type="Pfam" id="PF08281">
    <property type="entry name" value="Sigma70_r4_2"/>
    <property type="match status" value="1"/>
</dbReference>
<comment type="similarity">
    <text evidence="1">Belongs to the sigma-70 factor family. ECF subfamily.</text>
</comment>
<keyword evidence="2" id="KW-0805">Transcription regulation</keyword>
<reference evidence="7 8" key="1">
    <citation type="submission" date="2013-04" db="EMBL/GenBank/DDBJ databases">
        <title>Oceanicola sp. 22II1-22F33 Genome Sequencing.</title>
        <authorList>
            <person name="Lai Q."/>
            <person name="Li G."/>
            <person name="Shao Z."/>
        </authorList>
    </citation>
    <scope>NUCLEOTIDE SEQUENCE [LARGE SCALE GENOMIC DNA]</scope>
    <source>
        <strain evidence="7 8">22II1-22F33</strain>
    </source>
</reference>
<dbReference type="Proteomes" id="UP000215377">
    <property type="component" value="Unassembled WGS sequence"/>
</dbReference>
<dbReference type="GO" id="GO:0003677">
    <property type="term" value="F:DNA binding"/>
    <property type="evidence" value="ECO:0007669"/>
    <property type="project" value="InterPro"/>
</dbReference>
<dbReference type="OrthoDB" id="9803470at2"/>
<keyword evidence="8" id="KW-1185">Reference proteome</keyword>
<dbReference type="InterPro" id="IPR013249">
    <property type="entry name" value="RNA_pol_sigma70_r4_t2"/>
</dbReference>
<dbReference type="Gene3D" id="1.10.10.10">
    <property type="entry name" value="Winged helix-like DNA-binding domain superfamily/Winged helix DNA-binding domain"/>
    <property type="match status" value="1"/>
</dbReference>
<dbReference type="AlphaFoldDB" id="A0A225NIE0"/>
<dbReference type="Pfam" id="PF04542">
    <property type="entry name" value="Sigma70_r2"/>
    <property type="match status" value="1"/>
</dbReference>
<dbReference type="InterPro" id="IPR007627">
    <property type="entry name" value="RNA_pol_sigma70_r2"/>
</dbReference>
<feature type="domain" description="RNA polymerase sigma-70 region 2" evidence="5">
    <location>
        <begin position="27"/>
        <end position="95"/>
    </location>
</feature>
<dbReference type="InterPro" id="IPR013325">
    <property type="entry name" value="RNA_pol_sigma_r2"/>
</dbReference>
<name>A0A225NIE0_9RHOB</name>
<evidence type="ECO:0000259" key="6">
    <source>
        <dbReference type="Pfam" id="PF08281"/>
    </source>
</evidence>
<gene>
    <name evidence="7" type="ORF">ATO3_12595</name>
</gene>
<dbReference type="NCBIfam" id="TIGR02937">
    <property type="entry name" value="sigma70-ECF"/>
    <property type="match status" value="1"/>
</dbReference>
<dbReference type="GO" id="GO:0016987">
    <property type="term" value="F:sigma factor activity"/>
    <property type="evidence" value="ECO:0007669"/>
    <property type="project" value="UniProtKB-KW"/>
</dbReference>
<evidence type="ECO:0000313" key="8">
    <source>
        <dbReference type="Proteomes" id="UP000215377"/>
    </source>
</evidence>
<evidence type="ECO:0000256" key="3">
    <source>
        <dbReference type="ARBA" id="ARBA00023082"/>
    </source>
</evidence>
<protein>
    <submittedName>
        <fullName evidence="7">RNA polymerase sigma factor</fullName>
    </submittedName>
</protein>
<dbReference type="InterPro" id="IPR036388">
    <property type="entry name" value="WH-like_DNA-bd_sf"/>
</dbReference>
<accession>A0A225NIE0</accession>
<dbReference type="RefSeq" id="WP_088650215.1">
    <property type="nucleotide sequence ID" value="NZ_AQQR01000004.1"/>
</dbReference>
<keyword evidence="4" id="KW-0804">Transcription</keyword>
<dbReference type="SUPFAM" id="SSF88946">
    <property type="entry name" value="Sigma2 domain of RNA polymerase sigma factors"/>
    <property type="match status" value="1"/>
</dbReference>
<dbReference type="InterPro" id="IPR039425">
    <property type="entry name" value="RNA_pol_sigma-70-like"/>
</dbReference>
<dbReference type="PANTHER" id="PTHR43133">
    <property type="entry name" value="RNA POLYMERASE ECF-TYPE SIGMA FACTO"/>
    <property type="match status" value="1"/>
</dbReference>
<evidence type="ECO:0000256" key="4">
    <source>
        <dbReference type="ARBA" id="ARBA00023163"/>
    </source>
</evidence>
<dbReference type="Gene3D" id="1.10.1740.10">
    <property type="match status" value="1"/>
</dbReference>
<evidence type="ECO:0000256" key="1">
    <source>
        <dbReference type="ARBA" id="ARBA00010641"/>
    </source>
</evidence>
<dbReference type="CDD" id="cd06171">
    <property type="entry name" value="Sigma70_r4"/>
    <property type="match status" value="1"/>
</dbReference>
<evidence type="ECO:0000256" key="2">
    <source>
        <dbReference type="ARBA" id="ARBA00023015"/>
    </source>
</evidence>
<comment type="caution">
    <text evidence="7">The sequence shown here is derived from an EMBL/GenBank/DDBJ whole genome shotgun (WGS) entry which is preliminary data.</text>
</comment>
<dbReference type="GO" id="GO:0006352">
    <property type="term" value="P:DNA-templated transcription initiation"/>
    <property type="evidence" value="ECO:0007669"/>
    <property type="project" value="InterPro"/>
</dbReference>
<dbReference type="SUPFAM" id="SSF88659">
    <property type="entry name" value="Sigma3 and sigma4 domains of RNA polymerase sigma factors"/>
    <property type="match status" value="1"/>
</dbReference>
<evidence type="ECO:0000313" key="7">
    <source>
        <dbReference type="EMBL" id="OWU73494.1"/>
    </source>
</evidence>